<comment type="subcellular location">
    <subcellularLocation>
        <location evidence="1">Membrane</location>
        <topology evidence="1">Single-pass membrane protein</topology>
    </subcellularLocation>
</comment>
<evidence type="ECO:0000256" key="6">
    <source>
        <dbReference type="ARBA" id="ARBA00023136"/>
    </source>
</evidence>
<dbReference type="InterPro" id="IPR025846">
    <property type="entry name" value="TBL_N"/>
</dbReference>
<dbReference type="InterPro" id="IPR029962">
    <property type="entry name" value="TBL"/>
</dbReference>
<keyword evidence="6 7" id="KW-0472">Membrane</keyword>
<dbReference type="EMBL" id="CABITT030000004">
    <property type="protein sequence ID" value="VVB02848.1"/>
    <property type="molecule type" value="Genomic_DNA"/>
</dbReference>
<dbReference type="Pfam" id="PF13839">
    <property type="entry name" value="PC-Esterase"/>
    <property type="match status" value="2"/>
</dbReference>
<protein>
    <recommendedName>
        <fullName evidence="12">Trichome birefringence-like N-terminal domain-containing protein</fullName>
    </recommendedName>
</protein>
<dbReference type="GO" id="GO:0016020">
    <property type="term" value="C:membrane"/>
    <property type="evidence" value="ECO:0007669"/>
    <property type="project" value="UniProtKB-SubCell"/>
</dbReference>
<dbReference type="Pfam" id="PF14416">
    <property type="entry name" value="PMR5N"/>
    <property type="match status" value="2"/>
</dbReference>
<name>A0A565BND3_9BRAS</name>
<dbReference type="OrthoDB" id="1932925at2759"/>
<evidence type="ECO:0000256" key="4">
    <source>
        <dbReference type="ARBA" id="ARBA00022968"/>
    </source>
</evidence>
<feature type="transmembrane region" description="Helical" evidence="7">
    <location>
        <begin position="26"/>
        <end position="43"/>
    </location>
</feature>
<feature type="domain" description="Trichome birefringence-like C-terminal" evidence="8">
    <location>
        <begin position="566"/>
        <end position="856"/>
    </location>
</feature>
<proteinExistence type="inferred from homology"/>
<evidence type="ECO:0000256" key="5">
    <source>
        <dbReference type="ARBA" id="ARBA00022989"/>
    </source>
</evidence>
<keyword evidence="11" id="KW-1185">Reference proteome</keyword>
<accession>A0A565BND3</accession>
<evidence type="ECO:0000256" key="3">
    <source>
        <dbReference type="ARBA" id="ARBA00022692"/>
    </source>
</evidence>
<evidence type="ECO:0000256" key="7">
    <source>
        <dbReference type="SAM" id="Phobius"/>
    </source>
</evidence>
<feature type="transmembrane region" description="Helical" evidence="7">
    <location>
        <begin position="448"/>
        <end position="470"/>
    </location>
</feature>
<keyword evidence="5 7" id="KW-1133">Transmembrane helix</keyword>
<dbReference type="GO" id="GO:0016413">
    <property type="term" value="F:O-acetyltransferase activity"/>
    <property type="evidence" value="ECO:0007669"/>
    <property type="project" value="InterPro"/>
</dbReference>
<evidence type="ECO:0000259" key="9">
    <source>
        <dbReference type="Pfam" id="PF14416"/>
    </source>
</evidence>
<dbReference type="PANTHER" id="PTHR32285:SF227">
    <property type="entry name" value="PROTEIN TRICHOME BIREFRINGENCE-LIKE 28"/>
    <property type="match status" value="1"/>
</dbReference>
<feature type="domain" description="Trichome birefringence-like N-terminal" evidence="9">
    <location>
        <begin position="512"/>
        <end position="565"/>
    </location>
</feature>
<evidence type="ECO:0000313" key="10">
    <source>
        <dbReference type="EMBL" id="VVB02848.1"/>
    </source>
</evidence>
<dbReference type="GO" id="GO:0005794">
    <property type="term" value="C:Golgi apparatus"/>
    <property type="evidence" value="ECO:0007669"/>
    <property type="project" value="TreeGrafter"/>
</dbReference>
<organism evidence="10 11">
    <name type="scientific">Arabis nemorensis</name>
    <dbReference type="NCBI Taxonomy" id="586526"/>
    <lineage>
        <taxon>Eukaryota</taxon>
        <taxon>Viridiplantae</taxon>
        <taxon>Streptophyta</taxon>
        <taxon>Embryophyta</taxon>
        <taxon>Tracheophyta</taxon>
        <taxon>Spermatophyta</taxon>
        <taxon>Magnoliopsida</taxon>
        <taxon>eudicotyledons</taxon>
        <taxon>Gunneridae</taxon>
        <taxon>Pentapetalae</taxon>
        <taxon>rosids</taxon>
        <taxon>malvids</taxon>
        <taxon>Brassicales</taxon>
        <taxon>Brassicaceae</taxon>
        <taxon>Arabideae</taxon>
        <taxon>Arabis</taxon>
    </lineage>
</organism>
<sequence>MQPPSRTKPPLFETGSTMKQRKKSNLSILVIVFSLFIFGFFMYNENVKSIVKFTSSNPFSNPFHQSNSKEDDVELPPEDCDLFTGKWVFDNKTYPLYKEEQCEFLTEQVTCLRNGRKDTLFQNWRWQPKDCSLPKFKARVLLEKLRNKRLMFVGDSLNRNQWESMVCLVQSVIPPSKKSLNRTGSLTVFQIQDYNATVEFYWAPFLVESNSDDPSKHSIIDRIIMPESIEKHGVNWKNVDFLVFNSYIWWMNSVSIKVLRGSFDEGDTEYDEIRRPIAYERVLRTLGDWVDHNIDPLSTTVFFMSMSPLHIKSLDWGNPDGIMCALETTPILNKSMVFNVGTDYRLYSEIGTDYRLFSVVENVTRSLTVPIHFLNITGLSEYRKDAHTSVYTIRQGKLLTREQQNDPANYADCIHWCLPGLPDTWNELLYTQIISKSMKQSGATQRNAYLPLLYFAVILLPAFLLGCFLYNEKLRSNQFQELTTHKLQEHVSPPNQRKEDNYKAADLVPLDVCDVFTGKWVLDNVTHPLYKEDECEFLSEWVACTKNGRPDSKYQKWRWQPRDCSLPRFDGKVLLEKLKGKKLMFVGDSIHYNQWQSMVCMVQSTIPSGKKTLKHTAQMSIFNTEEYNTTIAFYWAPFLVESNADPPDKRDGKTEPIIMPRSISKHGENWKDADYLVFNTYIWWTRHSKIKVLKQESFNEGSKDYDEIGINIMYEQVLSTWVNWLEQNINTNRTSIFFSSMSPTHIRSSDWGVNGGSRKCEKETEPILDMSRPIDVGTNRKLYEIAVNVVKKSKKVPISFLNITKMSEYRKDGHTSFYGSRNGKLVTQEEKSDLTTFADCYHWCLPGLPDTWNELFSLYIIYKT</sequence>
<evidence type="ECO:0000313" key="11">
    <source>
        <dbReference type="Proteomes" id="UP000489600"/>
    </source>
</evidence>
<dbReference type="AlphaFoldDB" id="A0A565BND3"/>
<keyword evidence="4" id="KW-0735">Signal-anchor</keyword>
<evidence type="ECO:0000256" key="1">
    <source>
        <dbReference type="ARBA" id="ARBA00004167"/>
    </source>
</evidence>
<evidence type="ECO:0000259" key="8">
    <source>
        <dbReference type="Pfam" id="PF13839"/>
    </source>
</evidence>
<dbReference type="Proteomes" id="UP000489600">
    <property type="component" value="Unassembled WGS sequence"/>
</dbReference>
<gene>
    <name evidence="10" type="ORF">ANE_LOCUS13292</name>
</gene>
<dbReference type="InterPro" id="IPR026057">
    <property type="entry name" value="TBL_C"/>
</dbReference>
<evidence type="ECO:0008006" key="12">
    <source>
        <dbReference type="Google" id="ProtNLM"/>
    </source>
</evidence>
<evidence type="ECO:0000256" key="2">
    <source>
        <dbReference type="ARBA" id="ARBA00007727"/>
    </source>
</evidence>
<dbReference type="PANTHER" id="PTHR32285">
    <property type="entry name" value="PROTEIN TRICHOME BIREFRINGENCE-LIKE 9-RELATED"/>
    <property type="match status" value="1"/>
</dbReference>
<feature type="domain" description="Trichome birefringence-like N-terminal" evidence="9">
    <location>
        <begin position="79"/>
        <end position="132"/>
    </location>
</feature>
<comment type="caution">
    <text evidence="10">The sequence shown here is derived from an EMBL/GenBank/DDBJ whole genome shotgun (WGS) entry which is preliminary data.</text>
</comment>
<comment type="similarity">
    <text evidence="2">Belongs to the PC-esterase family. TBL subfamily.</text>
</comment>
<keyword evidence="3 7" id="KW-0812">Transmembrane</keyword>
<feature type="domain" description="Trichome birefringence-like C-terminal" evidence="8">
    <location>
        <begin position="133"/>
        <end position="431"/>
    </location>
</feature>
<reference evidence="10" key="1">
    <citation type="submission" date="2019-07" db="EMBL/GenBank/DDBJ databases">
        <authorList>
            <person name="Dittberner H."/>
        </authorList>
    </citation>
    <scope>NUCLEOTIDE SEQUENCE [LARGE SCALE GENOMIC DNA]</scope>
</reference>